<evidence type="ECO:0000313" key="2">
    <source>
        <dbReference type="Proteomes" id="UP000712281"/>
    </source>
</evidence>
<accession>A0A8S9HK76</accession>
<gene>
    <name evidence="1" type="ORF">F2Q68_00015558</name>
</gene>
<reference evidence="1" key="1">
    <citation type="submission" date="2019-12" db="EMBL/GenBank/DDBJ databases">
        <title>Genome sequencing and annotation of Brassica cretica.</title>
        <authorList>
            <person name="Studholme D.J."/>
            <person name="Sarris P.F."/>
        </authorList>
    </citation>
    <scope>NUCLEOTIDE SEQUENCE</scope>
    <source>
        <strain evidence="1">PFS-001/15</strain>
        <tissue evidence="1">Leaf</tissue>
    </source>
</reference>
<protein>
    <submittedName>
        <fullName evidence="1">Uncharacterized protein</fullName>
    </submittedName>
</protein>
<proteinExistence type="predicted"/>
<sequence length="60" mass="6666">MYVSVLFRIIGNVAGIQVDRLDFVDLCVPCRRPVVWSCEVESFPANLYGSAGTDRSSPCR</sequence>
<comment type="caution">
    <text evidence="1">The sequence shown here is derived from an EMBL/GenBank/DDBJ whole genome shotgun (WGS) entry which is preliminary data.</text>
</comment>
<name>A0A8S9HK76_BRACR</name>
<dbReference type="EMBL" id="QGKW02001940">
    <property type="protein sequence ID" value="KAF2555978.1"/>
    <property type="molecule type" value="Genomic_DNA"/>
</dbReference>
<dbReference type="AlphaFoldDB" id="A0A8S9HK76"/>
<organism evidence="1 2">
    <name type="scientific">Brassica cretica</name>
    <name type="common">Mustard</name>
    <dbReference type="NCBI Taxonomy" id="69181"/>
    <lineage>
        <taxon>Eukaryota</taxon>
        <taxon>Viridiplantae</taxon>
        <taxon>Streptophyta</taxon>
        <taxon>Embryophyta</taxon>
        <taxon>Tracheophyta</taxon>
        <taxon>Spermatophyta</taxon>
        <taxon>Magnoliopsida</taxon>
        <taxon>eudicotyledons</taxon>
        <taxon>Gunneridae</taxon>
        <taxon>Pentapetalae</taxon>
        <taxon>rosids</taxon>
        <taxon>malvids</taxon>
        <taxon>Brassicales</taxon>
        <taxon>Brassicaceae</taxon>
        <taxon>Brassiceae</taxon>
        <taxon>Brassica</taxon>
    </lineage>
</organism>
<evidence type="ECO:0000313" key="1">
    <source>
        <dbReference type="EMBL" id="KAF2555978.1"/>
    </source>
</evidence>
<dbReference type="Proteomes" id="UP000712281">
    <property type="component" value="Unassembled WGS sequence"/>
</dbReference>